<dbReference type="RefSeq" id="NP_818474.1">
    <property type="nucleotide sequence ID" value="NC_004688.1"/>
</dbReference>
<sequence>MDRPIGIPVGHGSGPRPGGEPPHPPAFERKDTNPKDAVGTGKVPFSTVPSEVIAELGLVMLEGSRKYGRHNYRSAGVRASVYFDAAMRHLTRWWEGEDLDPDSGMPHLIHAMACCAVVRDSEFRGNWTDDRPPRLKKDWMVELNDKAKAIVEKYPDPVPAHTEKPT</sequence>
<feature type="region of interest" description="Disordered" evidence="1">
    <location>
        <begin position="1"/>
        <end position="44"/>
    </location>
</feature>
<dbReference type="Pfam" id="PF18909">
    <property type="entry name" value="dGTP_diPhyd_N"/>
    <property type="match status" value="1"/>
</dbReference>
<protein>
    <recommendedName>
        <fullName evidence="2">dATP/dGTP diphosphohydrolase N-terminal domain-containing protein</fullName>
    </recommendedName>
</protein>
<reference evidence="3 4" key="1">
    <citation type="journal article" date="2003" name="Cell">
        <title>Origins of highly mosaic mycobacteriophage genomes.</title>
        <authorList>
            <person name="Pedulla M.L."/>
            <person name="Ford M.E."/>
            <person name="Houtz J.M."/>
            <person name="Karthikeyan T."/>
            <person name="Wadsworth C."/>
            <person name="Lewis J.A."/>
            <person name="Jacobs-Sera D."/>
            <person name="Falbo J."/>
            <person name="Gross J."/>
            <person name="Pannunzio N.R."/>
            <person name="Brucker W."/>
            <person name="Kumar V."/>
            <person name="Kandasamy J."/>
            <person name="Keenan L."/>
            <person name="Bardarov S."/>
            <person name="Kriakov J."/>
            <person name="Lawrence J.G."/>
            <person name="Jacobs W.R. Jr."/>
            <person name="Hendrix R.W."/>
            <person name="Hatfull G.F."/>
        </authorList>
    </citation>
    <scope>NUCLEOTIDE SEQUENCE</scope>
</reference>
<dbReference type="KEGG" id="vg:1260037"/>
<proteinExistence type="predicted"/>
<evidence type="ECO:0000259" key="2">
    <source>
        <dbReference type="Pfam" id="PF18909"/>
    </source>
</evidence>
<organismHost>
    <name type="scientific">Mycolicibacterium smegmatis</name>
    <name type="common">Mycobacterium smegmatis</name>
    <dbReference type="NCBI Taxonomy" id="1772"/>
</organismHost>
<evidence type="ECO:0000256" key="1">
    <source>
        <dbReference type="SAM" id="MobiDB-lite"/>
    </source>
</evidence>
<dbReference type="EMBL" id="AY129338">
    <property type="protein sequence ID" value="AAN12816.1"/>
    <property type="molecule type" value="Genomic_DNA"/>
</dbReference>
<organism evidence="3 4">
    <name type="scientific">Mycobacterium phage Omega</name>
    <name type="common">Mycobacteriophage Omega</name>
    <dbReference type="NCBI Taxonomy" id="2907835"/>
    <lineage>
        <taxon>Viruses</taxon>
        <taxon>Duplodnaviria</taxon>
        <taxon>Heunggongvirae</taxon>
        <taxon>Uroviricota</taxon>
        <taxon>Caudoviricetes</taxon>
        <taxon>Omegavirus</taxon>
        <taxon>Omegavirus omega</taxon>
    </lineage>
</organism>
<name>Q853Z2_BPMOM</name>
<accession>Q853Z2</accession>
<evidence type="ECO:0000313" key="3">
    <source>
        <dbReference type="EMBL" id="AAN12816.1"/>
    </source>
</evidence>
<feature type="domain" description="dATP/dGTP diphosphohydrolase N-terminal" evidence="2">
    <location>
        <begin position="33"/>
        <end position="131"/>
    </location>
</feature>
<keyword evidence="4" id="KW-1185">Reference proteome</keyword>
<dbReference type="InterPro" id="IPR044038">
    <property type="entry name" value="dATP/dGTP_diPOhydrolase_N"/>
</dbReference>
<evidence type="ECO:0000313" key="4">
    <source>
        <dbReference type="Proteomes" id="UP000000963"/>
    </source>
</evidence>
<gene>
    <name evidence="3" type="primary">174</name>
    <name evidence="3" type="ORF">PBI_OMEGA_174</name>
</gene>
<dbReference type="Proteomes" id="UP000000963">
    <property type="component" value="Segment"/>
</dbReference>